<protein>
    <recommendedName>
        <fullName evidence="3">DUF4283 domain-containing protein</fullName>
    </recommendedName>
</protein>
<organism evidence="1 2">
    <name type="scientific">Gossypium armourianum</name>
    <dbReference type="NCBI Taxonomy" id="34283"/>
    <lineage>
        <taxon>Eukaryota</taxon>
        <taxon>Viridiplantae</taxon>
        <taxon>Streptophyta</taxon>
        <taxon>Embryophyta</taxon>
        <taxon>Tracheophyta</taxon>
        <taxon>Spermatophyta</taxon>
        <taxon>Magnoliopsida</taxon>
        <taxon>eudicotyledons</taxon>
        <taxon>Gunneridae</taxon>
        <taxon>Pentapetalae</taxon>
        <taxon>rosids</taxon>
        <taxon>malvids</taxon>
        <taxon>Malvales</taxon>
        <taxon>Malvaceae</taxon>
        <taxon>Malvoideae</taxon>
        <taxon>Gossypium</taxon>
    </lineage>
</organism>
<gene>
    <name evidence="1" type="ORF">Goarm_003431</name>
</gene>
<evidence type="ECO:0000313" key="2">
    <source>
        <dbReference type="Proteomes" id="UP000593575"/>
    </source>
</evidence>
<feature type="non-terminal residue" evidence="1">
    <location>
        <position position="1"/>
    </location>
</feature>
<dbReference type="InterPro" id="IPR040256">
    <property type="entry name" value="At4g02000-like"/>
</dbReference>
<dbReference type="Proteomes" id="UP000593575">
    <property type="component" value="Unassembled WGS sequence"/>
</dbReference>
<evidence type="ECO:0000313" key="1">
    <source>
        <dbReference type="EMBL" id="MBA0840894.1"/>
    </source>
</evidence>
<dbReference type="EMBL" id="JABFAE010000011">
    <property type="protein sequence ID" value="MBA0840894.1"/>
    <property type="molecule type" value="Genomic_DNA"/>
</dbReference>
<name>A0A7J9K397_9ROSI</name>
<reference evidence="1 2" key="1">
    <citation type="journal article" date="2019" name="Genome Biol. Evol.">
        <title>Insights into the evolution of the New World diploid cottons (Gossypium, subgenus Houzingenia) based on genome sequencing.</title>
        <authorList>
            <person name="Grover C.E."/>
            <person name="Arick M.A. 2nd"/>
            <person name="Thrash A."/>
            <person name="Conover J.L."/>
            <person name="Sanders W.S."/>
            <person name="Peterson D.G."/>
            <person name="Frelichowski J.E."/>
            <person name="Scheffler J.A."/>
            <person name="Scheffler B.E."/>
            <person name="Wendel J.F."/>
        </authorList>
    </citation>
    <scope>NUCLEOTIDE SEQUENCE [LARGE SCALE GENOMIC DNA]</scope>
    <source>
        <strain evidence="1">6</strain>
        <tissue evidence="1">Leaf</tissue>
    </source>
</reference>
<comment type="caution">
    <text evidence="1">The sequence shown here is derived from an EMBL/GenBank/DDBJ whole genome shotgun (WGS) entry which is preliminary data.</text>
</comment>
<accession>A0A7J9K397</accession>
<dbReference type="AlphaFoldDB" id="A0A7J9K397"/>
<proteinExistence type="predicted"/>
<dbReference type="PANTHER" id="PTHR31286">
    <property type="entry name" value="GLYCINE-RICH CELL WALL STRUCTURAL PROTEIN 1.8-LIKE"/>
    <property type="match status" value="1"/>
</dbReference>
<dbReference type="PANTHER" id="PTHR31286:SF173">
    <property type="entry name" value="DUF4283 DOMAIN-CONTAINING PROTEIN"/>
    <property type="match status" value="1"/>
</dbReference>
<feature type="non-terminal residue" evidence="1">
    <location>
        <position position="163"/>
    </location>
</feature>
<evidence type="ECO:0008006" key="3">
    <source>
        <dbReference type="Google" id="ProtNLM"/>
    </source>
</evidence>
<sequence>SKEDYNKALIEGLWTIYDQYLTVQPWLSSFNTSQSLQNHLVVWIQLPGLSGSFFKKCLLEAVGNSIGQLIKVDNQTENRIRGQSAKMAAYIEKNEYGNKSTKPQCSRFSLISDWNEDLWVANAEIIEEQSKDNNKVVVPTLGFSLGENRGSRTNGLKNKEKLE</sequence>
<keyword evidence="2" id="KW-1185">Reference proteome</keyword>